<organism evidence="1 2">
    <name type="scientific">Bifidobacterium callimiconis</name>
    <dbReference type="NCBI Taxonomy" id="2306973"/>
    <lineage>
        <taxon>Bacteria</taxon>
        <taxon>Bacillati</taxon>
        <taxon>Actinomycetota</taxon>
        <taxon>Actinomycetes</taxon>
        <taxon>Bifidobacteriales</taxon>
        <taxon>Bifidobacteriaceae</taxon>
        <taxon>Bifidobacterium</taxon>
    </lineage>
</organism>
<dbReference type="EMBL" id="QXGJ01000003">
    <property type="protein sequence ID" value="RSX51621.1"/>
    <property type="molecule type" value="Genomic_DNA"/>
</dbReference>
<proteinExistence type="predicted"/>
<reference evidence="1 2" key="1">
    <citation type="submission" date="2018-09" db="EMBL/GenBank/DDBJ databases">
        <title>Characterization of the phylogenetic diversity of five novel species belonging to the genus Bifidobacterium.</title>
        <authorList>
            <person name="Lugli G.A."/>
            <person name="Duranti S."/>
            <person name="Milani C."/>
        </authorList>
    </citation>
    <scope>NUCLEOTIDE SEQUENCE [LARGE SCALE GENOMIC DNA]</scope>
    <source>
        <strain evidence="1 2">2028B</strain>
    </source>
</reference>
<name>A0A430FFR6_9BIFI</name>
<accession>A0A430FFR6</accession>
<keyword evidence="2" id="KW-1185">Reference proteome</keyword>
<dbReference type="AlphaFoldDB" id="A0A430FFR6"/>
<gene>
    <name evidence="1" type="ORF">D2E23_0884</name>
</gene>
<dbReference type="Proteomes" id="UP000288607">
    <property type="component" value="Unassembled WGS sequence"/>
</dbReference>
<comment type="caution">
    <text evidence="1">The sequence shown here is derived from an EMBL/GenBank/DDBJ whole genome shotgun (WGS) entry which is preliminary data.</text>
</comment>
<evidence type="ECO:0000313" key="1">
    <source>
        <dbReference type="EMBL" id="RSX51621.1"/>
    </source>
</evidence>
<protein>
    <submittedName>
        <fullName evidence="1">Uncharacterized protein</fullName>
    </submittedName>
</protein>
<evidence type="ECO:0000313" key="2">
    <source>
        <dbReference type="Proteomes" id="UP000288607"/>
    </source>
</evidence>
<sequence>MECPLRYGGLDVPSYAFALRALRTHALSHFRKENDVMRASSVLQQA</sequence>